<evidence type="ECO:0000256" key="1">
    <source>
        <dbReference type="SAM" id="MobiDB-lite"/>
    </source>
</evidence>
<dbReference type="Pfam" id="PF06985">
    <property type="entry name" value="HET"/>
    <property type="match status" value="1"/>
</dbReference>
<dbReference type="EMBL" id="JAFEKC020000013">
    <property type="protein sequence ID" value="KAK0511293.1"/>
    <property type="molecule type" value="Genomic_DNA"/>
</dbReference>
<comment type="caution">
    <text evidence="3">The sequence shown here is derived from an EMBL/GenBank/DDBJ whole genome shotgun (WGS) entry which is preliminary data.</text>
</comment>
<proteinExistence type="predicted"/>
<dbReference type="Proteomes" id="UP001166286">
    <property type="component" value="Unassembled WGS sequence"/>
</dbReference>
<dbReference type="PANTHER" id="PTHR24148">
    <property type="entry name" value="ANKYRIN REPEAT DOMAIN-CONTAINING PROTEIN 39 HOMOLOG-RELATED"/>
    <property type="match status" value="1"/>
</dbReference>
<organism evidence="3 4">
    <name type="scientific">Cladonia borealis</name>
    <dbReference type="NCBI Taxonomy" id="184061"/>
    <lineage>
        <taxon>Eukaryota</taxon>
        <taxon>Fungi</taxon>
        <taxon>Dikarya</taxon>
        <taxon>Ascomycota</taxon>
        <taxon>Pezizomycotina</taxon>
        <taxon>Lecanoromycetes</taxon>
        <taxon>OSLEUM clade</taxon>
        <taxon>Lecanoromycetidae</taxon>
        <taxon>Lecanorales</taxon>
        <taxon>Lecanorineae</taxon>
        <taxon>Cladoniaceae</taxon>
        <taxon>Cladonia</taxon>
    </lineage>
</organism>
<accession>A0AA39QY25</accession>
<feature type="region of interest" description="Disordered" evidence="1">
    <location>
        <begin position="1"/>
        <end position="28"/>
    </location>
</feature>
<evidence type="ECO:0000313" key="4">
    <source>
        <dbReference type="Proteomes" id="UP001166286"/>
    </source>
</evidence>
<name>A0AA39QY25_9LECA</name>
<feature type="compositionally biased region" description="Low complexity" evidence="1">
    <location>
        <begin position="19"/>
        <end position="28"/>
    </location>
</feature>
<gene>
    <name evidence="3" type="ORF">JMJ35_005866</name>
</gene>
<reference evidence="3" key="1">
    <citation type="submission" date="2023-03" db="EMBL/GenBank/DDBJ databases">
        <title>Complete genome of Cladonia borealis.</title>
        <authorList>
            <person name="Park H."/>
        </authorList>
    </citation>
    <scope>NUCLEOTIDE SEQUENCE</scope>
    <source>
        <strain evidence="3">ANT050790</strain>
    </source>
</reference>
<dbReference type="Pfam" id="PF26639">
    <property type="entry name" value="Het-6_barrel"/>
    <property type="match status" value="1"/>
</dbReference>
<evidence type="ECO:0000313" key="3">
    <source>
        <dbReference type="EMBL" id="KAK0511293.1"/>
    </source>
</evidence>
<keyword evidence="4" id="KW-1185">Reference proteome</keyword>
<dbReference type="AlphaFoldDB" id="A0AA39QY25"/>
<dbReference type="PANTHER" id="PTHR24148:SF73">
    <property type="entry name" value="HET DOMAIN PROTEIN (AFU_ORTHOLOGUE AFUA_8G01020)"/>
    <property type="match status" value="1"/>
</dbReference>
<dbReference type="InterPro" id="IPR052895">
    <property type="entry name" value="HetReg/Transcr_Mod"/>
</dbReference>
<feature type="compositionally biased region" description="Polar residues" evidence="1">
    <location>
        <begin position="8"/>
        <end position="18"/>
    </location>
</feature>
<protein>
    <recommendedName>
        <fullName evidence="2">Heterokaryon incompatibility domain-containing protein</fullName>
    </recommendedName>
</protein>
<sequence>MEVPIEKTATSQCAQMQHPTSTPSSSTQTYQYLPLKHDRDIRLLCLLPGFNEAPLSCFLMIVSLSNLPVYEAISYTWGEPIFSAWIKCAPRGRLPITENLSTALLHLRLADQIRVLWVDAICINQQDLVERSHQVTLMRDTFEGAENVIVWLGEDTGNADKAFEILRAIESSSSDAHIFNLNLLDSESGKALRELLGRSWFRRIWVVQELVCASKATITCGSHEMEWERFLNVAGRINETGYLQGIADESVSDALFALAGMLRGRQMRQQRENDDLETLLYSYRGCLASDPRDKVFALVGMASGQIAAAYTPNYSIEALEVYKNLAIQLIIAERNPNALVHCTHIAGSQAPLLPSWVPDWSQRLVFICSPLVWPSAYNAAAGTSFKGRVSEDLDELFLDGVILNTVEVLGSIRYPGAVQSDSVKNIQRMIELNEEYLGMFRQSPHYRGCYWSAFTRALVADKDHTGSRIGQRDLREVYFAYRKYFSYSLIFLATKRLSFHRGVDGTVEFPEYRDLDRAISYAGFGRTFCIFDDGRAGWVPNTAEVGDRIAIFLGATVPILLRPRGNGYIVLGEAYVHEMMDGQAFERPDVQIETITLI</sequence>
<feature type="domain" description="Heterokaryon incompatibility" evidence="2">
    <location>
        <begin position="70"/>
        <end position="209"/>
    </location>
</feature>
<evidence type="ECO:0000259" key="2">
    <source>
        <dbReference type="Pfam" id="PF06985"/>
    </source>
</evidence>
<dbReference type="InterPro" id="IPR010730">
    <property type="entry name" value="HET"/>
</dbReference>